<dbReference type="InterPro" id="IPR007736">
    <property type="entry name" value="Caleosin-related"/>
</dbReference>
<sequence>MDVDRINSSNPANERNSTFLQQHVSYFDINKDGIIYPWETFKANIHKGKHGSDTGNYDYDGRFARMNFESLVKRYANTQPDKLTLGELWKMTEEHRVIFDFVGWIVAKLEFGLLYFLAKDEDGFLSKEAFYQVYDGTLFYNIAKKHKERKN</sequence>
<dbReference type="Pfam" id="PF05042">
    <property type="entry name" value="Caleosin"/>
    <property type="match status" value="2"/>
</dbReference>
<accession>A0ABR0CZK6</accession>
<organism evidence="2 3">
    <name type="scientific">Penstemon davidsonii</name>
    <dbReference type="NCBI Taxonomy" id="160366"/>
    <lineage>
        <taxon>Eukaryota</taxon>
        <taxon>Viridiplantae</taxon>
        <taxon>Streptophyta</taxon>
        <taxon>Embryophyta</taxon>
        <taxon>Tracheophyta</taxon>
        <taxon>Spermatophyta</taxon>
        <taxon>Magnoliopsida</taxon>
        <taxon>eudicotyledons</taxon>
        <taxon>Gunneridae</taxon>
        <taxon>Pentapetalae</taxon>
        <taxon>asterids</taxon>
        <taxon>lamiids</taxon>
        <taxon>Lamiales</taxon>
        <taxon>Plantaginaceae</taxon>
        <taxon>Cheloneae</taxon>
        <taxon>Penstemon</taxon>
    </lineage>
</organism>
<dbReference type="Proteomes" id="UP001291926">
    <property type="component" value="Unassembled WGS sequence"/>
</dbReference>
<keyword evidence="3" id="KW-1185">Reference proteome</keyword>
<comment type="caution">
    <text evidence="2">The sequence shown here is derived from an EMBL/GenBank/DDBJ whole genome shotgun (WGS) entry which is preliminary data.</text>
</comment>
<proteinExistence type="inferred from homology"/>
<comment type="similarity">
    <text evidence="1">Belongs to the caleosin family.</text>
</comment>
<name>A0ABR0CZK6_9LAMI</name>
<dbReference type="PANTHER" id="PTHR31495:SF20">
    <property type="entry name" value="CALEOSIN-RELATED FAMILY PROTEIN"/>
    <property type="match status" value="1"/>
</dbReference>
<gene>
    <name evidence="2" type="ORF">RD792_009640</name>
</gene>
<dbReference type="EMBL" id="JAYDYQ010002534">
    <property type="protein sequence ID" value="KAK4482482.1"/>
    <property type="molecule type" value="Genomic_DNA"/>
</dbReference>
<evidence type="ECO:0000313" key="2">
    <source>
        <dbReference type="EMBL" id="KAK4482482.1"/>
    </source>
</evidence>
<evidence type="ECO:0008006" key="4">
    <source>
        <dbReference type="Google" id="ProtNLM"/>
    </source>
</evidence>
<protein>
    <recommendedName>
        <fullName evidence="4">Caleosin</fullName>
    </recommendedName>
</protein>
<dbReference type="PANTHER" id="PTHR31495">
    <property type="entry name" value="PEROXYGENASE 3-RELATED"/>
    <property type="match status" value="1"/>
</dbReference>
<reference evidence="2 3" key="1">
    <citation type="journal article" date="2023" name="bioRxiv">
        <title>Genome report: Whole genome sequence and annotation of Penstemon davidsonii.</title>
        <authorList>
            <person name="Ostevik K.L."/>
            <person name="Alabady M."/>
            <person name="Zhang M."/>
            <person name="Rausher M.D."/>
        </authorList>
    </citation>
    <scope>NUCLEOTIDE SEQUENCE [LARGE SCALE GENOMIC DNA]</scope>
    <source>
        <strain evidence="2">DNT005</strain>
        <tissue evidence="2">Whole leaf</tissue>
    </source>
</reference>
<evidence type="ECO:0000313" key="3">
    <source>
        <dbReference type="Proteomes" id="UP001291926"/>
    </source>
</evidence>
<evidence type="ECO:0000256" key="1">
    <source>
        <dbReference type="ARBA" id="ARBA00006765"/>
    </source>
</evidence>